<dbReference type="Pfam" id="PF00665">
    <property type="entry name" value="rve"/>
    <property type="match status" value="1"/>
</dbReference>
<dbReference type="Gene3D" id="3.30.420.10">
    <property type="entry name" value="Ribonuclease H-like superfamily/Ribonuclease H"/>
    <property type="match status" value="1"/>
</dbReference>
<evidence type="ECO:0000259" key="1">
    <source>
        <dbReference type="PROSITE" id="PS50994"/>
    </source>
</evidence>
<dbReference type="InterPro" id="IPR001584">
    <property type="entry name" value="Integrase_cat-core"/>
</dbReference>
<dbReference type="SUPFAM" id="SSF53098">
    <property type="entry name" value="Ribonuclease H-like"/>
    <property type="match status" value="1"/>
</dbReference>
<dbReference type="InterPro" id="IPR012337">
    <property type="entry name" value="RNaseH-like_sf"/>
</dbReference>
<accession>A0AAV4EFG6</accession>
<feature type="domain" description="Integrase catalytic" evidence="1">
    <location>
        <begin position="60"/>
        <end position="212"/>
    </location>
</feature>
<proteinExistence type="predicted"/>
<dbReference type="GO" id="GO:0015074">
    <property type="term" value="P:DNA integration"/>
    <property type="evidence" value="ECO:0007669"/>
    <property type="project" value="InterPro"/>
</dbReference>
<keyword evidence="3" id="KW-1185">Reference proteome</keyword>
<gene>
    <name evidence="2" type="ORF">ElyMa_001794700</name>
</gene>
<evidence type="ECO:0000313" key="3">
    <source>
        <dbReference type="Proteomes" id="UP000762676"/>
    </source>
</evidence>
<protein>
    <recommendedName>
        <fullName evidence="1">Integrase catalytic domain-containing protein</fullName>
    </recommendedName>
</protein>
<sequence length="212" mass="24285">MELPRIYYSPRGYWKGLTAVKKLASAAKVPEDVAKDWLKKQATWQIYLPAPRHIPRPKFDVGVPNEVHEADLLFLPHGRVGRRTYKYAITIVDVASRYKEAEPLASKEATEVAAALSRIYKRGPLKWPKLMQVDPGREFMGAVNQLLAKHKTEVRRGRVDVHRDQGIVERWNRTLAERLFGHQYAQEMRLPVGEGSTEWVKRLPAVVRALNG</sequence>
<dbReference type="EMBL" id="BMAT01003640">
    <property type="protein sequence ID" value="GFR59455.1"/>
    <property type="molecule type" value="Genomic_DNA"/>
</dbReference>
<name>A0AAV4EFG6_9GAST</name>
<evidence type="ECO:0000313" key="2">
    <source>
        <dbReference type="EMBL" id="GFR59455.1"/>
    </source>
</evidence>
<dbReference type="Proteomes" id="UP000762676">
    <property type="component" value="Unassembled WGS sequence"/>
</dbReference>
<reference evidence="2 3" key="1">
    <citation type="journal article" date="2021" name="Elife">
        <title>Chloroplast acquisition without the gene transfer in kleptoplastic sea slugs, Plakobranchus ocellatus.</title>
        <authorList>
            <person name="Maeda T."/>
            <person name="Takahashi S."/>
            <person name="Yoshida T."/>
            <person name="Shimamura S."/>
            <person name="Takaki Y."/>
            <person name="Nagai Y."/>
            <person name="Toyoda A."/>
            <person name="Suzuki Y."/>
            <person name="Arimoto A."/>
            <person name="Ishii H."/>
            <person name="Satoh N."/>
            <person name="Nishiyama T."/>
            <person name="Hasebe M."/>
            <person name="Maruyama T."/>
            <person name="Minagawa J."/>
            <person name="Obokata J."/>
            <person name="Shigenobu S."/>
        </authorList>
    </citation>
    <scope>NUCLEOTIDE SEQUENCE [LARGE SCALE GENOMIC DNA]</scope>
</reference>
<dbReference type="AlphaFoldDB" id="A0AAV4EFG6"/>
<dbReference type="GO" id="GO:0003676">
    <property type="term" value="F:nucleic acid binding"/>
    <property type="evidence" value="ECO:0007669"/>
    <property type="project" value="InterPro"/>
</dbReference>
<dbReference type="PANTHER" id="PTHR46585">
    <property type="entry name" value="INTEGRASE CORE DOMAIN CONTAINING PROTEIN"/>
    <property type="match status" value="1"/>
</dbReference>
<comment type="caution">
    <text evidence="2">The sequence shown here is derived from an EMBL/GenBank/DDBJ whole genome shotgun (WGS) entry which is preliminary data.</text>
</comment>
<organism evidence="2 3">
    <name type="scientific">Elysia marginata</name>
    <dbReference type="NCBI Taxonomy" id="1093978"/>
    <lineage>
        <taxon>Eukaryota</taxon>
        <taxon>Metazoa</taxon>
        <taxon>Spiralia</taxon>
        <taxon>Lophotrochozoa</taxon>
        <taxon>Mollusca</taxon>
        <taxon>Gastropoda</taxon>
        <taxon>Heterobranchia</taxon>
        <taxon>Euthyneura</taxon>
        <taxon>Panpulmonata</taxon>
        <taxon>Sacoglossa</taxon>
        <taxon>Placobranchoidea</taxon>
        <taxon>Plakobranchidae</taxon>
        <taxon>Elysia</taxon>
    </lineage>
</organism>
<dbReference type="PROSITE" id="PS50994">
    <property type="entry name" value="INTEGRASE"/>
    <property type="match status" value="1"/>
</dbReference>
<dbReference type="InterPro" id="IPR036397">
    <property type="entry name" value="RNaseH_sf"/>
</dbReference>
<dbReference type="PANTHER" id="PTHR46585:SF1">
    <property type="entry name" value="CHROMO DOMAIN-CONTAINING PROTEIN"/>
    <property type="match status" value="1"/>
</dbReference>